<evidence type="ECO:0000256" key="5">
    <source>
        <dbReference type="ARBA" id="ARBA00023163"/>
    </source>
</evidence>
<dbReference type="Pfam" id="PF00172">
    <property type="entry name" value="Zn_clus"/>
    <property type="match status" value="1"/>
</dbReference>
<accession>A0ABP1DHT3</accession>
<proteinExistence type="predicted"/>
<feature type="region of interest" description="Disordered" evidence="7">
    <location>
        <begin position="136"/>
        <end position="166"/>
    </location>
</feature>
<dbReference type="Pfam" id="PF04082">
    <property type="entry name" value="Fungal_trans"/>
    <property type="match status" value="1"/>
</dbReference>
<gene>
    <name evidence="9" type="ORF">GFSPODELE1_LOCUS5909</name>
</gene>
<evidence type="ECO:0000256" key="7">
    <source>
        <dbReference type="SAM" id="MobiDB-lite"/>
    </source>
</evidence>
<dbReference type="CDD" id="cd12148">
    <property type="entry name" value="fungal_TF_MHR"/>
    <property type="match status" value="1"/>
</dbReference>
<feature type="region of interest" description="Disordered" evidence="7">
    <location>
        <begin position="94"/>
        <end position="113"/>
    </location>
</feature>
<keyword evidence="10" id="KW-1185">Reference proteome</keyword>
<dbReference type="CDD" id="cd00067">
    <property type="entry name" value="GAL4"/>
    <property type="match status" value="1"/>
</dbReference>
<evidence type="ECO:0000256" key="6">
    <source>
        <dbReference type="ARBA" id="ARBA00023242"/>
    </source>
</evidence>
<dbReference type="InterPro" id="IPR001138">
    <property type="entry name" value="Zn2Cys6_DnaBD"/>
</dbReference>
<comment type="subcellular location">
    <subcellularLocation>
        <location evidence="1">Nucleus</location>
    </subcellularLocation>
</comment>
<feature type="domain" description="Zn(2)-C6 fungal-type" evidence="8">
    <location>
        <begin position="31"/>
        <end position="64"/>
    </location>
</feature>
<dbReference type="PANTHER" id="PTHR31845:SF19">
    <property type="entry name" value="TRANSCRIPTION FACTOR DOMAIN-CONTAINING PROTEIN"/>
    <property type="match status" value="1"/>
</dbReference>
<evidence type="ECO:0000259" key="8">
    <source>
        <dbReference type="PROSITE" id="PS50048"/>
    </source>
</evidence>
<dbReference type="SMART" id="SM00066">
    <property type="entry name" value="GAL4"/>
    <property type="match status" value="1"/>
</dbReference>
<feature type="compositionally biased region" description="Low complexity" evidence="7">
    <location>
        <begin position="783"/>
        <end position="800"/>
    </location>
</feature>
<feature type="region of interest" description="Disordered" evidence="7">
    <location>
        <begin position="713"/>
        <end position="759"/>
    </location>
</feature>
<feature type="compositionally biased region" description="Polar residues" evidence="7">
    <location>
        <begin position="808"/>
        <end position="819"/>
    </location>
</feature>
<keyword evidence="3" id="KW-0805">Transcription regulation</keyword>
<dbReference type="PROSITE" id="PS00463">
    <property type="entry name" value="ZN2_CY6_FUNGAL_1"/>
    <property type="match status" value="1"/>
</dbReference>
<evidence type="ECO:0000256" key="2">
    <source>
        <dbReference type="ARBA" id="ARBA00022723"/>
    </source>
</evidence>
<dbReference type="InterPro" id="IPR007219">
    <property type="entry name" value="XnlR_reg_dom"/>
</dbReference>
<evidence type="ECO:0000313" key="10">
    <source>
        <dbReference type="Proteomes" id="UP001497453"/>
    </source>
</evidence>
<evidence type="ECO:0000313" key="9">
    <source>
        <dbReference type="EMBL" id="CAL1706514.1"/>
    </source>
</evidence>
<name>A0ABP1DHT3_9APHY</name>
<dbReference type="InterPro" id="IPR051089">
    <property type="entry name" value="prtT"/>
</dbReference>
<evidence type="ECO:0000256" key="3">
    <source>
        <dbReference type="ARBA" id="ARBA00023015"/>
    </source>
</evidence>
<feature type="compositionally biased region" description="Low complexity" evidence="7">
    <location>
        <begin position="639"/>
        <end position="669"/>
    </location>
</feature>
<keyword evidence="2" id="KW-0479">Metal-binding</keyword>
<feature type="region of interest" description="Disordered" evidence="7">
    <location>
        <begin position="782"/>
        <end position="845"/>
    </location>
</feature>
<feature type="region of interest" description="Disordered" evidence="7">
    <location>
        <begin position="631"/>
        <end position="677"/>
    </location>
</feature>
<feature type="compositionally biased region" description="Low complexity" evidence="7">
    <location>
        <begin position="713"/>
        <end position="724"/>
    </location>
</feature>
<dbReference type="SMART" id="SM00906">
    <property type="entry name" value="Fungal_trans"/>
    <property type="match status" value="1"/>
</dbReference>
<dbReference type="Proteomes" id="UP001497453">
    <property type="component" value="Chromosome 4"/>
</dbReference>
<keyword evidence="4" id="KW-0238">DNA-binding</keyword>
<keyword evidence="5" id="KW-0804">Transcription</keyword>
<dbReference type="PROSITE" id="PS50048">
    <property type="entry name" value="ZN2_CY6_FUNGAL_2"/>
    <property type="match status" value="1"/>
</dbReference>
<dbReference type="PANTHER" id="PTHR31845">
    <property type="entry name" value="FINGER DOMAIN PROTEIN, PUTATIVE-RELATED"/>
    <property type="match status" value="1"/>
</dbReference>
<protein>
    <recommendedName>
        <fullName evidence="8">Zn(2)-C6 fungal-type domain-containing protein</fullName>
    </recommendedName>
</protein>
<evidence type="ECO:0000256" key="1">
    <source>
        <dbReference type="ARBA" id="ARBA00004123"/>
    </source>
</evidence>
<reference evidence="10" key="1">
    <citation type="submission" date="2024-04" db="EMBL/GenBank/DDBJ databases">
        <authorList>
            <person name="Shaw F."/>
            <person name="Minotto A."/>
        </authorList>
    </citation>
    <scope>NUCLEOTIDE SEQUENCE [LARGE SCALE GENOMIC DNA]</scope>
</reference>
<keyword evidence="6" id="KW-0539">Nucleus</keyword>
<dbReference type="EMBL" id="OZ037947">
    <property type="protein sequence ID" value="CAL1706514.1"/>
    <property type="molecule type" value="Genomic_DNA"/>
</dbReference>
<feature type="compositionally biased region" description="Low complexity" evidence="7">
    <location>
        <begin position="742"/>
        <end position="752"/>
    </location>
</feature>
<organism evidence="9 10">
    <name type="scientific">Somion occarium</name>
    <dbReference type="NCBI Taxonomy" id="3059160"/>
    <lineage>
        <taxon>Eukaryota</taxon>
        <taxon>Fungi</taxon>
        <taxon>Dikarya</taxon>
        <taxon>Basidiomycota</taxon>
        <taxon>Agaricomycotina</taxon>
        <taxon>Agaricomycetes</taxon>
        <taxon>Polyporales</taxon>
        <taxon>Cerrenaceae</taxon>
        <taxon>Somion</taxon>
    </lineage>
</organism>
<dbReference type="Gene3D" id="4.10.240.10">
    <property type="entry name" value="Zn(2)-C6 fungal-type DNA-binding domain"/>
    <property type="match status" value="1"/>
</dbReference>
<sequence>MFSDHPLPPPPPMLERPPPPQKPPVVRGARACTVCRLAKMKCVGGEEGVKPCQRCKRSGADCIFEKHRRGRKPGSKLSEASRVLRHLEKGLPGAKAKVDPTCTSQSPVAEQDSHLSIGRFPNNELPPLKIPPDFELPLPRASDPTSSRMPIDFDQDQDEKKPESETMYPANLIRREGERSSSFFKTILNPQPEAPSIRFKESSSPSPQLHSPVVPLTSSINVTVASELRDPIEAGFIDEKQADTLFQLLFLRLNPFINLFDPHLHTVPYVRNRSRFLFSTLIMACCKFFKPEFYPQAQKIANEFAVRAFADGQKSVEVAQAFACMTYWKEPEDTRTFSYIGYACRMAVELGLNTLVRRRPLDESDYQLLERRNRERTYLVLFVHDRSLSVQTGRLWMLPEDDFIRHSVSWHSDHPMAPRPEDTIIAAFTQLQRIASDTTDTFNAQKDNPPAHIDGHNHDALLRTCNGRLTQWMDTWHHEMRRAAGDKFHMAFLNIFRLHVRLFLNSFGIQSAMASSSKAVLNLQALSACYNSAIEILQIVVDDFAAPSMLRHAQESITVMTAYAAVFLLKLLRSPNTMSQLHEGATDEIYTHISRVAEAYDQISRLSEVMTSAAHHARFLRGLVEHDIARSKQMEQQRRQQQQASADYYRRNAASSSSGSSDLYRYPSSGAAGTTRLPPVQVALSSAYMHRSGESEYASPTTYSPNYSGAYVSSHGYPSPSPSSQGQAESNLPPLHSQARNASSDASGSGDSTMGEGSESAYRTNMLKNLGYKDDLYLPPPSASMSSSTASTSNATAGPSYGDRYPAASSSNMARSSGYTHDGRGGYGYSSQANDYSRHSQYGGF</sequence>
<dbReference type="InterPro" id="IPR036864">
    <property type="entry name" value="Zn2-C6_fun-type_DNA-bd_sf"/>
</dbReference>
<evidence type="ECO:0000256" key="4">
    <source>
        <dbReference type="ARBA" id="ARBA00023125"/>
    </source>
</evidence>
<dbReference type="SUPFAM" id="SSF57701">
    <property type="entry name" value="Zn2/Cys6 DNA-binding domain"/>
    <property type="match status" value="1"/>
</dbReference>
<feature type="region of interest" description="Disordered" evidence="7">
    <location>
        <begin position="1"/>
        <end position="25"/>
    </location>
</feature>
<feature type="compositionally biased region" description="Pro residues" evidence="7">
    <location>
        <begin position="1"/>
        <end position="23"/>
    </location>
</feature>